<evidence type="ECO:0000313" key="3">
    <source>
        <dbReference type="Proteomes" id="UP000305517"/>
    </source>
</evidence>
<proteinExistence type="predicted"/>
<evidence type="ECO:0008006" key="4">
    <source>
        <dbReference type="Google" id="ProtNLM"/>
    </source>
</evidence>
<dbReference type="EMBL" id="VAJM01000013">
    <property type="protein sequence ID" value="TLM89447.1"/>
    <property type="molecule type" value="Genomic_DNA"/>
</dbReference>
<keyword evidence="3" id="KW-1185">Reference proteome</keyword>
<dbReference type="OrthoDB" id="921445at2"/>
<sequence length="279" mass="31255">MKLLYALCVAAASCATTPSLAQTAPLAPSDSSRGFFRHPRWYVAPSAGVAFTHLRLRRYTGADDRVFERSYLSGQDVDRGARLLLGAQGGVVLAHGHLALHTEHELRRFGTYQQTFETGHPDFPEKTYYARGAALSSVLSVRYLLTYRRVQWFAGLGLSRLTLLGLRAGSYYNGVDYREANGLSLPTDGQFLGQWQSGHGFGSFHPVGGLYFEAGAARGRWSLTWSYRHTWYGLYMDDNSVFSFPADRQTGLITRYSTGFQYSLRPVAFCWTAAYRLNR</sequence>
<gene>
    <name evidence="2" type="ORF">FDY95_20455</name>
</gene>
<accession>A0A5R8WL96</accession>
<evidence type="ECO:0000256" key="1">
    <source>
        <dbReference type="SAM" id="SignalP"/>
    </source>
</evidence>
<feature type="chain" id="PRO_5024272015" description="DUF3575 domain-containing protein" evidence="1">
    <location>
        <begin position="22"/>
        <end position="279"/>
    </location>
</feature>
<organism evidence="2 3">
    <name type="scientific">Hymenobacter jeollabukensis</name>
    <dbReference type="NCBI Taxonomy" id="2025313"/>
    <lineage>
        <taxon>Bacteria</taxon>
        <taxon>Pseudomonadati</taxon>
        <taxon>Bacteroidota</taxon>
        <taxon>Cytophagia</taxon>
        <taxon>Cytophagales</taxon>
        <taxon>Hymenobacteraceae</taxon>
        <taxon>Hymenobacter</taxon>
    </lineage>
</organism>
<dbReference type="AlphaFoldDB" id="A0A5R8WL96"/>
<feature type="signal peptide" evidence="1">
    <location>
        <begin position="1"/>
        <end position="21"/>
    </location>
</feature>
<evidence type="ECO:0000313" key="2">
    <source>
        <dbReference type="EMBL" id="TLM89447.1"/>
    </source>
</evidence>
<dbReference type="RefSeq" id="WP_138080449.1">
    <property type="nucleotide sequence ID" value="NZ_VAJM01000013.1"/>
</dbReference>
<keyword evidence="1" id="KW-0732">Signal</keyword>
<dbReference type="Proteomes" id="UP000305517">
    <property type="component" value="Unassembled WGS sequence"/>
</dbReference>
<protein>
    <recommendedName>
        <fullName evidence="4">DUF3575 domain-containing protein</fullName>
    </recommendedName>
</protein>
<comment type="caution">
    <text evidence="2">The sequence shown here is derived from an EMBL/GenBank/DDBJ whole genome shotgun (WGS) entry which is preliminary data.</text>
</comment>
<reference evidence="2 3" key="1">
    <citation type="submission" date="2019-05" db="EMBL/GenBank/DDBJ databases">
        <title>Hymenobacter edaphi sp. nov., isolated from abandoned arsenic-contaminated farmland soil.</title>
        <authorList>
            <person name="Nie L."/>
        </authorList>
    </citation>
    <scope>NUCLEOTIDE SEQUENCE [LARGE SCALE GENOMIC DNA]</scope>
    <source>
        <strain evidence="2 3">1-3-3-8</strain>
    </source>
</reference>
<name>A0A5R8WL96_9BACT</name>